<dbReference type="GO" id="GO:0071897">
    <property type="term" value="P:DNA biosynthetic process"/>
    <property type="evidence" value="ECO:0007669"/>
    <property type="project" value="UniProtKB-ARBA"/>
</dbReference>
<dbReference type="InterPro" id="IPR000477">
    <property type="entry name" value="RT_dom"/>
</dbReference>
<feature type="domain" description="Reverse transcriptase" evidence="1">
    <location>
        <begin position="1"/>
        <end position="260"/>
    </location>
</feature>
<dbReference type="EMBL" id="CAXKWB010000121">
    <property type="protein sequence ID" value="CAL4059403.1"/>
    <property type="molecule type" value="Genomic_DNA"/>
</dbReference>
<gene>
    <name evidence="2" type="ORF">MNOR_LOCUS525</name>
</gene>
<dbReference type="InterPro" id="IPR043502">
    <property type="entry name" value="DNA/RNA_pol_sf"/>
</dbReference>
<dbReference type="PROSITE" id="PS50878">
    <property type="entry name" value="RT_POL"/>
    <property type="match status" value="1"/>
</dbReference>
<dbReference type="SUPFAM" id="SSF56672">
    <property type="entry name" value="DNA/RNA polymerases"/>
    <property type="match status" value="1"/>
</dbReference>
<dbReference type="Pfam" id="PF00078">
    <property type="entry name" value="RVT_1"/>
    <property type="match status" value="1"/>
</dbReference>
<dbReference type="PRINTS" id="PR01345">
    <property type="entry name" value="CERVTRCPTASE"/>
</dbReference>
<reference evidence="2 3" key="1">
    <citation type="submission" date="2024-05" db="EMBL/GenBank/DDBJ databases">
        <authorList>
            <person name="Wallberg A."/>
        </authorList>
    </citation>
    <scope>NUCLEOTIDE SEQUENCE [LARGE SCALE GENOMIC DNA]</scope>
</reference>
<comment type="caution">
    <text evidence="2">The sequence shown here is derived from an EMBL/GenBank/DDBJ whole genome shotgun (WGS) entry which is preliminary data.</text>
</comment>
<proteinExistence type="predicted"/>
<accession>A0AAV2PLL1</accession>
<dbReference type="AlphaFoldDB" id="A0AAV2PLL1"/>
<dbReference type="Proteomes" id="UP001497623">
    <property type="component" value="Unassembled WGS sequence"/>
</dbReference>
<evidence type="ECO:0000313" key="2">
    <source>
        <dbReference type="EMBL" id="CAL4059403.1"/>
    </source>
</evidence>
<sequence length="467" mass="54688">MISIKQQMWPQYIKEAVKGKLKIIDQWHSLLILSRFSKKVIRKKIIEFLKNNNKFNDSQHGFRSGRSTLSQLLSHFDNILKCLEEGEDVNVVYLDFAKAFDKVDFSIVLNKLKTLGITGKLGRWIHCFLTGRTQRVVVENISSSTKEVISGVPQGSVLGPLLFLIMIGDIDKSVLTAFLSSFADDTRVGHRVKTVEDLTKFQKDLDSIYLWASTNNMEFNSSKFECLRYGCEKFPDTKQLNDKGEPIDIKEHVKDLGVFMSRDGTFKYHIRNVVVESRKMCNWVLRTFQTREVIPMVTLFTSIVRPKVEYGCQIWSPIKKQEIVQLEMIQRSFIKRIENIKHLTYPEQLKKLRLYSLERRRERYLIIYLWKMIEGLVPVCIDLKRRNRNRNGRSFKLTPHSRNASIRVKTLRESSFFIQAVKLFNALPKFIRDLEGCKLEKFKRNLTNSCADSQMHHLFLVTLLHPW</sequence>
<dbReference type="CDD" id="cd01650">
    <property type="entry name" value="RT_nLTR_like"/>
    <property type="match status" value="1"/>
</dbReference>
<evidence type="ECO:0000313" key="3">
    <source>
        <dbReference type="Proteomes" id="UP001497623"/>
    </source>
</evidence>
<protein>
    <recommendedName>
        <fullName evidence="1">Reverse transcriptase domain-containing protein</fullName>
    </recommendedName>
</protein>
<evidence type="ECO:0000259" key="1">
    <source>
        <dbReference type="PROSITE" id="PS50878"/>
    </source>
</evidence>
<keyword evidence="3" id="KW-1185">Reference proteome</keyword>
<name>A0AAV2PLL1_MEGNR</name>
<organism evidence="2 3">
    <name type="scientific">Meganyctiphanes norvegica</name>
    <name type="common">Northern krill</name>
    <name type="synonym">Thysanopoda norvegica</name>
    <dbReference type="NCBI Taxonomy" id="48144"/>
    <lineage>
        <taxon>Eukaryota</taxon>
        <taxon>Metazoa</taxon>
        <taxon>Ecdysozoa</taxon>
        <taxon>Arthropoda</taxon>
        <taxon>Crustacea</taxon>
        <taxon>Multicrustacea</taxon>
        <taxon>Malacostraca</taxon>
        <taxon>Eumalacostraca</taxon>
        <taxon>Eucarida</taxon>
        <taxon>Euphausiacea</taxon>
        <taxon>Euphausiidae</taxon>
        <taxon>Meganyctiphanes</taxon>
    </lineage>
</organism>
<dbReference type="PANTHER" id="PTHR33332">
    <property type="entry name" value="REVERSE TRANSCRIPTASE DOMAIN-CONTAINING PROTEIN"/>
    <property type="match status" value="1"/>
</dbReference>